<evidence type="ECO:0000313" key="12">
    <source>
        <dbReference type="Proteomes" id="UP001370490"/>
    </source>
</evidence>
<dbReference type="Pfam" id="PF13499">
    <property type="entry name" value="EF-hand_7"/>
    <property type="match status" value="1"/>
</dbReference>
<comment type="subcellular location">
    <subcellularLocation>
        <location evidence="1">Endomembrane system</location>
        <topology evidence="1">Multi-pass membrane protein</topology>
    </subcellularLocation>
</comment>
<protein>
    <submittedName>
        <fullName evidence="11">Sodium/calcium exchanger membrane region</fullName>
    </submittedName>
</protein>
<evidence type="ECO:0000256" key="3">
    <source>
        <dbReference type="ARBA" id="ARBA00022449"/>
    </source>
</evidence>
<dbReference type="CDD" id="cd00051">
    <property type="entry name" value="EFh"/>
    <property type="match status" value="1"/>
</dbReference>
<keyword evidence="3" id="KW-0050">Antiport</keyword>
<feature type="transmembrane region" description="Helical" evidence="8">
    <location>
        <begin position="110"/>
        <end position="130"/>
    </location>
</feature>
<dbReference type="InterPro" id="IPR011992">
    <property type="entry name" value="EF-hand-dom_pair"/>
</dbReference>
<keyword evidence="6" id="KW-0406">Ion transport</keyword>
<evidence type="ECO:0000256" key="8">
    <source>
        <dbReference type="SAM" id="Phobius"/>
    </source>
</evidence>
<proteinExistence type="predicted"/>
<feature type="transmembrane region" description="Helical" evidence="8">
    <location>
        <begin position="142"/>
        <end position="166"/>
    </location>
</feature>
<evidence type="ECO:0000256" key="7">
    <source>
        <dbReference type="ARBA" id="ARBA00023136"/>
    </source>
</evidence>
<feature type="transmembrane region" description="Helical" evidence="8">
    <location>
        <begin position="504"/>
        <end position="522"/>
    </location>
</feature>
<dbReference type="InterPro" id="IPR004837">
    <property type="entry name" value="NaCa_Exmemb"/>
</dbReference>
<reference evidence="11 12" key="1">
    <citation type="submission" date="2023-12" db="EMBL/GenBank/DDBJ databases">
        <title>A high-quality genome assembly for Dillenia turbinata (Dilleniales).</title>
        <authorList>
            <person name="Chanderbali A."/>
        </authorList>
    </citation>
    <scope>NUCLEOTIDE SEQUENCE [LARGE SCALE GENOMIC DNA]</scope>
    <source>
        <strain evidence="11">LSX21</strain>
        <tissue evidence="11">Leaf</tissue>
    </source>
</reference>
<dbReference type="InterPro" id="IPR004713">
    <property type="entry name" value="CaH_exchang"/>
</dbReference>
<dbReference type="EMBL" id="JBAMMX010000023">
    <property type="protein sequence ID" value="KAK6917653.1"/>
    <property type="molecule type" value="Genomic_DNA"/>
</dbReference>
<feature type="signal peptide" evidence="9">
    <location>
        <begin position="1"/>
        <end position="20"/>
    </location>
</feature>
<feature type="transmembrane region" description="Helical" evidence="8">
    <location>
        <begin position="68"/>
        <end position="89"/>
    </location>
</feature>
<dbReference type="GO" id="GO:0012505">
    <property type="term" value="C:endomembrane system"/>
    <property type="evidence" value="ECO:0007669"/>
    <property type="project" value="UniProtKB-SubCell"/>
</dbReference>
<feature type="transmembrane region" description="Helical" evidence="8">
    <location>
        <begin position="534"/>
        <end position="556"/>
    </location>
</feature>
<feature type="transmembrane region" description="Helical" evidence="8">
    <location>
        <begin position="476"/>
        <end position="498"/>
    </location>
</feature>
<evidence type="ECO:0000256" key="4">
    <source>
        <dbReference type="ARBA" id="ARBA00022692"/>
    </source>
</evidence>
<feature type="transmembrane region" description="Helical" evidence="8">
    <location>
        <begin position="225"/>
        <end position="247"/>
    </location>
</feature>
<dbReference type="InterPro" id="IPR002048">
    <property type="entry name" value="EF_hand_dom"/>
</dbReference>
<evidence type="ECO:0000256" key="1">
    <source>
        <dbReference type="ARBA" id="ARBA00004127"/>
    </source>
</evidence>
<keyword evidence="5 8" id="KW-1133">Transmembrane helix</keyword>
<evidence type="ECO:0000256" key="9">
    <source>
        <dbReference type="SAM" id="SignalP"/>
    </source>
</evidence>
<accession>A0AAN8UXJ7</accession>
<evidence type="ECO:0000313" key="11">
    <source>
        <dbReference type="EMBL" id="KAK6917653.1"/>
    </source>
</evidence>
<dbReference type="PANTHER" id="PTHR31503:SF80">
    <property type="entry name" value="EF-HAND DOMAIN-CONTAINING PROTEIN"/>
    <property type="match status" value="1"/>
</dbReference>
<evidence type="ECO:0000256" key="5">
    <source>
        <dbReference type="ARBA" id="ARBA00022989"/>
    </source>
</evidence>
<feature type="transmembrane region" description="Helical" evidence="8">
    <location>
        <begin position="404"/>
        <end position="423"/>
    </location>
</feature>
<keyword evidence="7 8" id="KW-0472">Membrane</keyword>
<evidence type="ECO:0000256" key="6">
    <source>
        <dbReference type="ARBA" id="ARBA00023065"/>
    </source>
</evidence>
<keyword evidence="12" id="KW-1185">Reference proteome</keyword>
<sequence length="557" mass="61840">MSKATFFALLLLMATNSGSTRTIKEHMNLISDGTDHKSNTTNMIDMKLEATSVTCTPVYDFLPCTTVVWGQLFLIVVYEYLISLGEGFVSSGSDLMFQLLGPGIFGASTFHLLGTIPEVVLVLVSGLTASTDSAEEQAEMSMALLAGSAVMLLTLIWGACVASGSYDISQSSSSSSLNIKKLFSLDYGIQTDNETRHTARIMIVSLIPFLILQLPKIIGGSCARIAILVALIISVALLCLYILYQIFQPWLQTRRFEFLIRRYFPSSILQNFLTSKGIPDESLLRNLFKEIDQNNDTQISVAELRALILGIELEEVGLKSSNFVENVLKQFDISGDARISETEFVNGLSKWVSDTKASFESIGPALTKFFSRSFKKTEEEHKKVLTQRKSSQTTVRSWWNFTKATFLLVLGTAILSFLTLPLMESISEFASDINISSFAISYVIIPLALNSREAISMITTIRQKNKKDASLTLSEMYGAVFMNNMMGLTMFLLLVYIRDLSWDFSAEVLVVLIICAIMGIYSSISTKFPFWSSIIAFLLYPSSLLIIYILTAVFGWS</sequence>
<dbReference type="GO" id="GO:0016020">
    <property type="term" value="C:membrane"/>
    <property type="evidence" value="ECO:0007669"/>
    <property type="project" value="InterPro"/>
</dbReference>
<comment type="caution">
    <text evidence="11">The sequence shown here is derived from an EMBL/GenBank/DDBJ whole genome shotgun (WGS) entry which is preliminary data.</text>
</comment>
<dbReference type="GO" id="GO:0015369">
    <property type="term" value="F:calcium:proton antiporter activity"/>
    <property type="evidence" value="ECO:0007669"/>
    <property type="project" value="TreeGrafter"/>
</dbReference>
<dbReference type="GO" id="GO:0005509">
    <property type="term" value="F:calcium ion binding"/>
    <property type="evidence" value="ECO:0007669"/>
    <property type="project" value="InterPro"/>
</dbReference>
<dbReference type="GO" id="GO:0006874">
    <property type="term" value="P:intracellular calcium ion homeostasis"/>
    <property type="evidence" value="ECO:0007669"/>
    <property type="project" value="TreeGrafter"/>
</dbReference>
<organism evidence="11 12">
    <name type="scientific">Dillenia turbinata</name>
    <dbReference type="NCBI Taxonomy" id="194707"/>
    <lineage>
        <taxon>Eukaryota</taxon>
        <taxon>Viridiplantae</taxon>
        <taxon>Streptophyta</taxon>
        <taxon>Embryophyta</taxon>
        <taxon>Tracheophyta</taxon>
        <taxon>Spermatophyta</taxon>
        <taxon>Magnoliopsida</taxon>
        <taxon>eudicotyledons</taxon>
        <taxon>Gunneridae</taxon>
        <taxon>Pentapetalae</taxon>
        <taxon>Dilleniales</taxon>
        <taxon>Dilleniaceae</taxon>
        <taxon>Dillenia</taxon>
    </lineage>
</organism>
<evidence type="ECO:0000256" key="2">
    <source>
        <dbReference type="ARBA" id="ARBA00022448"/>
    </source>
</evidence>
<feature type="domain" description="EF-hand" evidence="10">
    <location>
        <begin position="279"/>
        <end position="314"/>
    </location>
</feature>
<dbReference type="PANTHER" id="PTHR31503">
    <property type="entry name" value="VACUOLAR CALCIUM ION TRANSPORTER"/>
    <property type="match status" value="1"/>
</dbReference>
<gene>
    <name evidence="11" type="ORF">RJ641_018404</name>
</gene>
<dbReference type="SMART" id="SM00054">
    <property type="entry name" value="EFh"/>
    <property type="match status" value="2"/>
</dbReference>
<dbReference type="Proteomes" id="UP001370490">
    <property type="component" value="Unassembled WGS sequence"/>
</dbReference>
<dbReference type="PROSITE" id="PS50222">
    <property type="entry name" value="EF_HAND_2"/>
    <property type="match status" value="2"/>
</dbReference>
<evidence type="ECO:0000259" key="10">
    <source>
        <dbReference type="PROSITE" id="PS50222"/>
    </source>
</evidence>
<keyword evidence="9" id="KW-0732">Signal</keyword>
<dbReference type="Pfam" id="PF01699">
    <property type="entry name" value="Na_Ca_ex"/>
    <property type="match status" value="1"/>
</dbReference>
<feature type="domain" description="EF-hand" evidence="10">
    <location>
        <begin position="319"/>
        <end position="354"/>
    </location>
</feature>
<keyword evidence="4 8" id="KW-0812">Transmembrane</keyword>
<dbReference type="SUPFAM" id="SSF47473">
    <property type="entry name" value="EF-hand"/>
    <property type="match status" value="1"/>
</dbReference>
<dbReference type="AlphaFoldDB" id="A0AAN8UXJ7"/>
<dbReference type="Gene3D" id="1.10.238.10">
    <property type="entry name" value="EF-hand"/>
    <property type="match status" value="1"/>
</dbReference>
<name>A0AAN8UXJ7_9MAGN</name>
<keyword evidence="2" id="KW-0813">Transport</keyword>
<feature type="transmembrane region" description="Helical" evidence="8">
    <location>
        <begin position="435"/>
        <end position="455"/>
    </location>
</feature>
<feature type="chain" id="PRO_5042971807" evidence="9">
    <location>
        <begin position="21"/>
        <end position="557"/>
    </location>
</feature>